<protein>
    <submittedName>
        <fullName evidence="1 3">Uncharacterized protein</fullName>
    </submittedName>
</protein>
<reference evidence="1 2" key="2">
    <citation type="submission" date="2018-11" db="EMBL/GenBank/DDBJ databases">
        <authorList>
            <consortium name="Pathogen Informatics"/>
        </authorList>
    </citation>
    <scope>NUCLEOTIDE SEQUENCE [LARGE SCALE GENOMIC DNA]</scope>
</reference>
<dbReference type="AlphaFoldDB" id="A0A183I0V0"/>
<dbReference type="Proteomes" id="UP000267606">
    <property type="component" value="Unassembled WGS sequence"/>
</dbReference>
<organism evidence="3">
    <name type="scientific">Onchocerca flexuosa</name>
    <dbReference type="NCBI Taxonomy" id="387005"/>
    <lineage>
        <taxon>Eukaryota</taxon>
        <taxon>Metazoa</taxon>
        <taxon>Ecdysozoa</taxon>
        <taxon>Nematoda</taxon>
        <taxon>Chromadorea</taxon>
        <taxon>Rhabditida</taxon>
        <taxon>Spirurina</taxon>
        <taxon>Spiruromorpha</taxon>
        <taxon>Filarioidea</taxon>
        <taxon>Onchocercidae</taxon>
        <taxon>Onchocerca</taxon>
    </lineage>
</organism>
<name>A0A183I0V0_9BILA</name>
<evidence type="ECO:0000313" key="1">
    <source>
        <dbReference type="EMBL" id="VDP13552.1"/>
    </source>
</evidence>
<gene>
    <name evidence="1" type="ORF">OFLC_LOCUS13362</name>
</gene>
<proteinExistence type="predicted"/>
<sequence>MLDLLSSKKRRKISSVLASCCNQLKNQVKN</sequence>
<reference evidence="3" key="1">
    <citation type="submission" date="2016-06" db="UniProtKB">
        <authorList>
            <consortium name="WormBaseParasite"/>
        </authorList>
    </citation>
    <scope>IDENTIFICATION</scope>
</reference>
<keyword evidence="2" id="KW-1185">Reference proteome</keyword>
<evidence type="ECO:0000313" key="2">
    <source>
        <dbReference type="Proteomes" id="UP000267606"/>
    </source>
</evidence>
<dbReference type="WBParaSite" id="OFLC_0001336301-mRNA-1">
    <property type="protein sequence ID" value="OFLC_0001336301-mRNA-1"/>
    <property type="gene ID" value="OFLC_0001336301"/>
</dbReference>
<accession>A0A183I0V0</accession>
<dbReference type="EMBL" id="UZAJ01040164">
    <property type="protein sequence ID" value="VDP13552.1"/>
    <property type="molecule type" value="Genomic_DNA"/>
</dbReference>
<evidence type="ECO:0000313" key="3">
    <source>
        <dbReference type="WBParaSite" id="OFLC_0001336301-mRNA-1"/>
    </source>
</evidence>